<reference evidence="2 3" key="1">
    <citation type="submission" date="2017-01" db="EMBL/GenBank/DDBJ databases">
        <authorList>
            <person name="Mah S.A."/>
            <person name="Swanson W.J."/>
            <person name="Moy G.W."/>
            <person name="Vacquier V.D."/>
        </authorList>
    </citation>
    <scope>NUCLEOTIDE SEQUENCE [LARGE SCALE GENOMIC DNA]</scope>
    <source>
        <strain evidence="2 3">NIO-1016</strain>
    </source>
</reference>
<protein>
    <submittedName>
        <fullName evidence="2">Phosphopantetheine attachment site</fullName>
    </submittedName>
</protein>
<accession>A0A1N6SD93</accession>
<organism evidence="2 3">
    <name type="scientific">Domibacillus enclensis</name>
    <dbReference type="NCBI Taxonomy" id="1017273"/>
    <lineage>
        <taxon>Bacteria</taxon>
        <taxon>Bacillati</taxon>
        <taxon>Bacillota</taxon>
        <taxon>Bacilli</taxon>
        <taxon>Bacillales</taxon>
        <taxon>Bacillaceae</taxon>
        <taxon>Domibacillus</taxon>
    </lineage>
</organism>
<evidence type="ECO:0000313" key="3">
    <source>
        <dbReference type="Proteomes" id="UP000186385"/>
    </source>
</evidence>
<gene>
    <name evidence="2" type="ORF">SAMN05443094_102392</name>
</gene>
<dbReference type="EMBL" id="FTLX01000002">
    <property type="protein sequence ID" value="SIQ39041.1"/>
    <property type="molecule type" value="Genomic_DNA"/>
</dbReference>
<feature type="domain" description="Carrier" evidence="1">
    <location>
        <begin position="11"/>
        <end position="70"/>
    </location>
</feature>
<evidence type="ECO:0000313" key="2">
    <source>
        <dbReference type="EMBL" id="SIQ39041.1"/>
    </source>
</evidence>
<dbReference type="Gene3D" id="1.10.1200.10">
    <property type="entry name" value="ACP-like"/>
    <property type="match status" value="1"/>
</dbReference>
<dbReference type="SUPFAM" id="SSF47336">
    <property type="entry name" value="ACP-like"/>
    <property type="match status" value="1"/>
</dbReference>
<dbReference type="AlphaFoldDB" id="A0A1N6SD93"/>
<proteinExistence type="predicted"/>
<sequence length="86" mass="9832">MCKGVVKLNEQKLKLIFSEALEIDPEIINDELAYNSIAEWDSIAHMALVAEIDDQFDIMLDTDDVLDMSSFSKAKEILTKYDITFE</sequence>
<name>A0A1N6SD93_9BACI</name>
<dbReference type="InterPro" id="IPR009081">
    <property type="entry name" value="PP-bd_ACP"/>
</dbReference>
<evidence type="ECO:0000259" key="1">
    <source>
        <dbReference type="Pfam" id="PF00550"/>
    </source>
</evidence>
<dbReference type="Proteomes" id="UP000186385">
    <property type="component" value="Unassembled WGS sequence"/>
</dbReference>
<dbReference type="STRING" id="1017273.SAMN05443094_102392"/>
<dbReference type="InterPro" id="IPR036736">
    <property type="entry name" value="ACP-like_sf"/>
</dbReference>
<dbReference type="Pfam" id="PF00550">
    <property type="entry name" value="PP-binding"/>
    <property type="match status" value="1"/>
</dbReference>